<accession>A0A0K2UKN7</accession>
<proteinExistence type="predicted"/>
<dbReference type="AlphaFoldDB" id="A0A0K2UKN7"/>
<evidence type="ECO:0000313" key="1">
    <source>
        <dbReference type="EMBL" id="CDW38457.1"/>
    </source>
</evidence>
<name>A0A0K2UKN7_LEPSM</name>
<protein>
    <submittedName>
        <fullName evidence="1">Uncharacterized protein</fullName>
    </submittedName>
</protein>
<dbReference type="EMBL" id="HACA01021096">
    <property type="protein sequence ID" value="CDW38457.1"/>
    <property type="molecule type" value="Transcribed_RNA"/>
</dbReference>
<sequence length="24" mass="2950">MVMLTSKDNLLCFNYRRHFFIEAT</sequence>
<reference evidence="1" key="1">
    <citation type="submission" date="2014-05" db="EMBL/GenBank/DDBJ databases">
        <authorList>
            <person name="Chronopoulou M."/>
        </authorList>
    </citation>
    <scope>NUCLEOTIDE SEQUENCE</scope>
    <source>
        <tissue evidence="1">Whole organism</tissue>
    </source>
</reference>
<organism evidence="1">
    <name type="scientific">Lepeophtheirus salmonis</name>
    <name type="common">Salmon louse</name>
    <name type="synonym">Caligus salmonis</name>
    <dbReference type="NCBI Taxonomy" id="72036"/>
    <lineage>
        <taxon>Eukaryota</taxon>
        <taxon>Metazoa</taxon>
        <taxon>Ecdysozoa</taxon>
        <taxon>Arthropoda</taxon>
        <taxon>Crustacea</taxon>
        <taxon>Multicrustacea</taxon>
        <taxon>Hexanauplia</taxon>
        <taxon>Copepoda</taxon>
        <taxon>Siphonostomatoida</taxon>
        <taxon>Caligidae</taxon>
        <taxon>Lepeophtheirus</taxon>
    </lineage>
</organism>